<evidence type="ECO:0000313" key="8">
    <source>
        <dbReference type="Proteomes" id="UP000017944"/>
    </source>
</evidence>
<comment type="caution">
    <text evidence="7">The sequence shown here is derived from an EMBL/GenBank/DDBJ whole genome shotgun (WGS) entry which is preliminary data.</text>
</comment>
<protein>
    <recommendedName>
        <fullName evidence="4 5">Small ribosomal subunit protein uS2</fullName>
    </recommendedName>
</protein>
<evidence type="ECO:0000256" key="3">
    <source>
        <dbReference type="ARBA" id="ARBA00023274"/>
    </source>
</evidence>
<dbReference type="SUPFAM" id="SSF52313">
    <property type="entry name" value="Ribosomal protein S2"/>
    <property type="match status" value="1"/>
</dbReference>
<dbReference type="Gene3D" id="3.40.50.10490">
    <property type="entry name" value="Glucose-6-phosphate isomerase like protein, domain 1"/>
    <property type="match status" value="1"/>
</dbReference>
<dbReference type="GO" id="GO:0006412">
    <property type="term" value="P:translation"/>
    <property type="evidence" value="ECO:0007669"/>
    <property type="project" value="UniProtKB-UniRule"/>
</dbReference>
<dbReference type="InterPro" id="IPR018130">
    <property type="entry name" value="Ribosomal_uS2_CS"/>
</dbReference>
<dbReference type="PANTHER" id="PTHR12534">
    <property type="entry name" value="30S RIBOSOMAL PROTEIN S2 PROKARYOTIC AND ORGANELLAR"/>
    <property type="match status" value="1"/>
</dbReference>
<dbReference type="AlphaFoldDB" id="A0A090NYJ9"/>
<evidence type="ECO:0000256" key="5">
    <source>
        <dbReference type="HAMAP-Rule" id="MF_00291"/>
    </source>
</evidence>
<dbReference type="GO" id="GO:0022627">
    <property type="term" value="C:cytosolic small ribosomal subunit"/>
    <property type="evidence" value="ECO:0007669"/>
    <property type="project" value="TreeGrafter"/>
</dbReference>
<dbReference type="PRINTS" id="PR00395">
    <property type="entry name" value="RIBOSOMALS2"/>
</dbReference>
<dbReference type="PATRIC" id="fig|1401327.3.peg.703"/>
<dbReference type="InterPro" id="IPR023591">
    <property type="entry name" value="Ribosomal_uS2_flav_dom_sf"/>
</dbReference>
<evidence type="ECO:0000256" key="4">
    <source>
        <dbReference type="ARBA" id="ARBA00035256"/>
    </source>
</evidence>
<dbReference type="PROSITE" id="PS00963">
    <property type="entry name" value="RIBOSOMAL_S2_2"/>
    <property type="match status" value="1"/>
</dbReference>
<dbReference type="Proteomes" id="UP000017944">
    <property type="component" value="Unassembled WGS sequence"/>
</dbReference>
<name>A0A090NYJ9_SHIDY</name>
<keyword evidence="2 5" id="KW-0689">Ribosomal protein</keyword>
<dbReference type="PROSITE" id="PS00962">
    <property type="entry name" value="RIBOSOMAL_S2_1"/>
    <property type="match status" value="1"/>
</dbReference>
<reference evidence="7 8" key="1">
    <citation type="submission" date="2013-10" db="EMBL/GenBank/DDBJ databases">
        <title>Draft genomes and the virulence plasmids of Sd1617 vaccine constructs: WRSd3 and WRSd5.</title>
        <authorList>
            <person name="Aksomboon Vongsawan A."/>
            <person name="Venkatesan M.M."/>
            <person name="Vaisvil B."/>
            <person name="Emel G."/>
            <person name="Kepatral V."/>
            <person name="Sethabutr O."/>
            <person name="Serichantalergs O."/>
            <person name="Mason C."/>
        </authorList>
    </citation>
    <scope>NUCLEOTIDE SEQUENCE [LARGE SCALE GENOMIC DNA]</scope>
    <source>
        <strain evidence="7 8">WRSd3</strain>
    </source>
</reference>
<dbReference type="EMBL" id="AXUT01000059">
    <property type="protein sequence ID" value="ESU81393.1"/>
    <property type="molecule type" value="Genomic_DNA"/>
</dbReference>
<dbReference type="PANTHER" id="PTHR12534:SF0">
    <property type="entry name" value="SMALL RIBOSOMAL SUBUNIT PROTEIN US2M"/>
    <property type="match status" value="1"/>
</dbReference>
<proteinExistence type="inferred from homology"/>
<gene>
    <name evidence="5" type="primary">rpsB</name>
    <name evidence="7" type="ORF">WRSd3_00766</name>
</gene>
<sequence>MVSQTYLWYKARRTSDPFRIHRLDGSDNLTLCNNTHVSAHIPGCPLGSVIWDTWRHNPNFYIEVLIMATVSMRDMLKAGVHFGHQTRYWNPKMKPFIFGARNKVHIINLEKTVPMFNEALAELNKIASRKGKILFVGTKRAASEAVKDAALSCDQFFVNHRWLGGMLTNWKTVRQSIKRLKDLETQSQDGTFDKLTKKEALMRTRELEKLENSLGGIKDMGGLPDALFVIDADHEHIAIKEANNLGIPVFAIVDTNSDPDGVDFVIPGNDDAIRAVTLYLGAVAATVREGRSQDLASQAEESFVEAE</sequence>
<accession>A0A090NYJ9</accession>
<comment type="similarity">
    <text evidence="1 5 6">Belongs to the universal ribosomal protein uS2 family.</text>
</comment>
<organism evidence="7 8">
    <name type="scientific">Shigella dysenteriae WRSd3</name>
    <dbReference type="NCBI Taxonomy" id="1401327"/>
    <lineage>
        <taxon>Bacteria</taxon>
        <taxon>Pseudomonadati</taxon>
        <taxon>Pseudomonadota</taxon>
        <taxon>Gammaproteobacteria</taxon>
        <taxon>Enterobacterales</taxon>
        <taxon>Enterobacteriaceae</taxon>
        <taxon>Shigella</taxon>
    </lineage>
</organism>
<dbReference type="GO" id="GO:0003735">
    <property type="term" value="F:structural constituent of ribosome"/>
    <property type="evidence" value="ECO:0007669"/>
    <property type="project" value="InterPro"/>
</dbReference>
<dbReference type="NCBIfam" id="TIGR01011">
    <property type="entry name" value="rpsB_bact"/>
    <property type="match status" value="1"/>
</dbReference>
<dbReference type="Gene3D" id="1.10.287.610">
    <property type="entry name" value="Helix hairpin bin"/>
    <property type="match status" value="1"/>
</dbReference>
<evidence type="ECO:0000313" key="7">
    <source>
        <dbReference type="EMBL" id="ESU81393.1"/>
    </source>
</evidence>
<dbReference type="Pfam" id="PF00318">
    <property type="entry name" value="Ribosomal_S2"/>
    <property type="match status" value="1"/>
</dbReference>
<dbReference type="InterPro" id="IPR005706">
    <property type="entry name" value="Ribosomal_uS2_bac/mit/plastid"/>
</dbReference>
<evidence type="ECO:0000256" key="1">
    <source>
        <dbReference type="ARBA" id="ARBA00006242"/>
    </source>
</evidence>
<evidence type="ECO:0000256" key="6">
    <source>
        <dbReference type="RuleBase" id="RU003631"/>
    </source>
</evidence>
<dbReference type="InterPro" id="IPR001865">
    <property type="entry name" value="Ribosomal_uS2"/>
</dbReference>
<dbReference type="FunFam" id="1.10.287.610:FF:000001">
    <property type="entry name" value="30S ribosomal protein S2"/>
    <property type="match status" value="1"/>
</dbReference>
<dbReference type="HAMAP" id="MF_00291_B">
    <property type="entry name" value="Ribosomal_uS2_B"/>
    <property type="match status" value="1"/>
</dbReference>
<evidence type="ECO:0000256" key="2">
    <source>
        <dbReference type="ARBA" id="ARBA00022980"/>
    </source>
</evidence>
<keyword evidence="3 5" id="KW-0687">Ribonucleoprotein</keyword>
<dbReference type="CDD" id="cd01425">
    <property type="entry name" value="RPS2"/>
    <property type="match status" value="1"/>
</dbReference>